<evidence type="ECO:0000313" key="3">
    <source>
        <dbReference type="Proteomes" id="UP000232149"/>
    </source>
</evidence>
<dbReference type="Proteomes" id="UP000232188">
    <property type="component" value="Unassembled WGS sequence"/>
</dbReference>
<protein>
    <submittedName>
        <fullName evidence="1">Uncharacterized protein</fullName>
    </submittedName>
</protein>
<sequence>METNNAGHFYYRLTDVDEEFNRLGRILRFDLETPGWKTLDSNPYFTDVHYRIGTDYSGSLYTLDFLTGGFKIVRRDSEFMDQKRITLPRTMNPTTMFFSDSGETALVIDLNTIHRYIFTKKESVTNFYEEKIG</sequence>
<evidence type="ECO:0000313" key="1">
    <source>
        <dbReference type="EMBL" id="PJZ53438.1"/>
    </source>
</evidence>
<dbReference type="EMBL" id="NPDU01000009">
    <property type="protein sequence ID" value="PJZ63023.1"/>
    <property type="molecule type" value="Genomic_DNA"/>
</dbReference>
<name>A0A2M9YPH7_9LEPT</name>
<dbReference type="RefSeq" id="WP_100785530.1">
    <property type="nucleotide sequence ID" value="NZ_NPDU01000009.1"/>
</dbReference>
<organism evidence="1 4">
    <name type="scientific">Leptospira adleri</name>
    <dbReference type="NCBI Taxonomy" id="2023186"/>
    <lineage>
        <taxon>Bacteria</taxon>
        <taxon>Pseudomonadati</taxon>
        <taxon>Spirochaetota</taxon>
        <taxon>Spirochaetia</taxon>
        <taxon>Leptospirales</taxon>
        <taxon>Leptospiraceae</taxon>
        <taxon>Leptospira</taxon>
    </lineage>
</organism>
<evidence type="ECO:0000313" key="4">
    <source>
        <dbReference type="Proteomes" id="UP000232188"/>
    </source>
</evidence>
<accession>A0A2M9YPH7</accession>
<dbReference type="EMBL" id="NPDV01000007">
    <property type="protein sequence ID" value="PJZ53438.1"/>
    <property type="molecule type" value="Genomic_DNA"/>
</dbReference>
<reference evidence="3 4" key="1">
    <citation type="submission" date="2017-07" db="EMBL/GenBank/DDBJ databases">
        <title>Leptospira spp. isolated from tropical soils.</title>
        <authorList>
            <person name="Thibeaux R."/>
            <person name="Iraola G."/>
            <person name="Ferres I."/>
            <person name="Bierque E."/>
            <person name="Girault D."/>
            <person name="Soupe-Gilbert M.-E."/>
            <person name="Picardeau M."/>
            <person name="Goarant C."/>
        </authorList>
    </citation>
    <scope>NUCLEOTIDE SEQUENCE [LARGE SCALE GENOMIC DNA]</scope>
    <source>
        <strain evidence="1 4">FH2-B-C1</strain>
        <strain evidence="2 3">FH2-B-D1</strain>
    </source>
</reference>
<dbReference type="Proteomes" id="UP000232149">
    <property type="component" value="Unassembled WGS sequence"/>
</dbReference>
<comment type="caution">
    <text evidence="1">The sequence shown here is derived from an EMBL/GenBank/DDBJ whole genome shotgun (WGS) entry which is preliminary data.</text>
</comment>
<keyword evidence="3" id="KW-1185">Reference proteome</keyword>
<dbReference type="AlphaFoldDB" id="A0A2M9YPH7"/>
<proteinExistence type="predicted"/>
<evidence type="ECO:0000313" key="2">
    <source>
        <dbReference type="EMBL" id="PJZ63023.1"/>
    </source>
</evidence>
<gene>
    <name evidence="2" type="ORF">CH376_04975</name>
    <name evidence="1" type="ORF">CH380_09615</name>
</gene>
<dbReference type="SUPFAM" id="SSF63825">
    <property type="entry name" value="YWTD domain"/>
    <property type="match status" value="1"/>
</dbReference>